<evidence type="ECO:0000256" key="3">
    <source>
        <dbReference type="ARBA" id="ARBA00022898"/>
    </source>
</evidence>
<feature type="binding site" evidence="4">
    <location>
        <begin position="171"/>
        <end position="174"/>
    </location>
    <ligand>
        <name>pyridoxal 5'-phosphate</name>
        <dbReference type="ChEBI" id="CHEBI:597326"/>
    </ligand>
</feature>
<evidence type="ECO:0000313" key="8">
    <source>
        <dbReference type="Proteomes" id="UP001219567"/>
    </source>
</evidence>
<feature type="binding site" evidence="4">
    <location>
        <position position="281"/>
    </location>
    <ligand>
        <name>pyridoxal 5'-phosphate</name>
        <dbReference type="ChEBI" id="CHEBI:597326"/>
    </ligand>
</feature>
<feature type="binding site" evidence="4">
    <location>
        <position position="256"/>
    </location>
    <ligand>
        <name>pyridoxal 5'-phosphate</name>
        <dbReference type="ChEBI" id="CHEBI:597326"/>
    </ligand>
</feature>
<comment type="subunit">
    <text evidence="4 5">Homodimer.</text>
</comment>
<comment type="similarity">
    <text evidence="4 5">Belongs to the kynureninase family.</text>
</comment>
<dbReference type="InterPro" id="IPR010111">
    <property type="entry name" value="Kynureninase"/>
</dbReference>
<name>A0AAJ6CHB5_9BASI</name>
<protein>
    <recommendedName>
        <fullName evidence="4 5">Kynureninase</fullName>
        <ecNumber evidence="4 5">3.7.1.3</ecNumber>
    </recommendedName>
    <alternativeName>
        <fullName evidence="4">Biosynthesis of nicotinic acid protein 5</fullName>
    </alternativeName>
    <alternativeName>
        <fullName evidence="4">L-kynurenine hydrolase</fullName>
    </alternativeName>
</protein>
<dbReference type="Pfam" id="PF22580">
    <property type="entry name" value="KYNU_C"/>
    <property type="match status" value="1"/>
</dbReference>
<dbReference type="PANTHER" id="PTHR14084:SF0">
    <property type="entry name" value="KYNURENINASE"/>
    <property type="match status" value="1"/>
</dbReference>
<feature type="modified residue" description="N6-(pyridoxal phosphate)lysine" evidence="4">
    <location>
        <position position="282"/>
    </location>
</feature>
<keyword evidence="2 4" id="KW-0378">Hydrolase</keyword>
<evidence type="ECO:0000256" key="5">
    <source>
        <dbReference type="PIRNR" id="PIRNR038800"/>
    </source>
</evidence>
<dbReference type="GO" id="GO:0005737">
    <property type="term" value="C:cytoplasm"/>
    <property type="evidence" value="ECO:0007669"/>
    <property type="project" value="UniProtKB-SubCell"/>
</dbReference>
<accession>A0AAJ6CHB5</accession>
<dbReference type="PIRSF" id="PIRSF038800">
    <property type="entry name" value="KYNU"/>
    <property type="match status" value="1"/>
</dbReference>
<dbReference type="GO" id="GO:0097053">
    <property type="term" value="P:L-kynurenine catabolic process"/>
    <property type="evidence" value="ECO:0007669"/>
    <property type="project" value="UniProtKB-UniRule"/>
</dbReference>
<feature type="binding site" evidence="4">
    <location>
        <position position="139"/>
    </location>
    <ligand>
        <name>pyridoxal 5'-phosphate</name>
        <dbReference type="ChEBI" id="CHEBI:597326"/>
    </ligand>
</feature>
<keyword evidence="8" id="KW-1185">Reference proteome</keyword>
<feature type="binding site" evidence="4">
    <location>
        <position position="311"/>
    </location>
    <ligand>
        <name>pyridoxal 5'-phosphate</name>
        <dbReference type="ChEBI" id="CHEBI:597326"/>
    </ligand>
</feature>
<dbReference type="GO" id="GO:0030170">
    <property type="term" value="F:pyridoxal phosphate binding"/>
    <property type="evidence" value="ECO:0007669"/>
    <property type="project" value="UniProtKB-UniRule"/>
</dbReference>
<feature type="binding site" evidence="4">
    <location>
        <position position="138"/>
    </location>
    <ligand>
        <name>pyridoxal 5'-phosphate</name>
        <dbReference type="ChEBI" id="CHEBI:597326"/>
    </ligand>
</feature>
<comment type="catalytic activity">
    <reaction evidence="4 5">
        <text>L-kynurenine + H2O = anthranilate + L-alanine + H(+)</text>
        <dbReference type="Rhea" id="RHEA:16813"/>
        <dbReference type="ChEBI" id="CHEBI:15377"/>
        <dbReference type="ChEBI" id="CHEBI:15378"/>
        <dbReference type="ChEBI" id="CHEBI:16567"/>
        <dbReference type="ChEBI" id="CHEBI:57959"/>
        <dbReference type="ChEBI" id="CHEBI:57972"/>
        <dbReference type="EC" id="3.7.1.3"/>
    </reaction>
</comment>
<feature type="binding site" evidence="4">
    <location>
        <position position="339"/>
    </location>
    <ligand>
        <name>pyridoxal 5'-phosphate</name>
        <dbReference type="ChEBI" id="CHEBI:597326"/>
    </ligand>
</feature>
<dbReference type="HAMAP" id="MF_01970">
    <property type="entry name" value="Kynureninase"/>
    <property type="match status" value="1"/>
</dbReference>
<comment type="pathway">
    <text evidence="4 5">Amino-acid degradation; L-kynurenine degradation; L-alanine and anthranilate from L-kynurenine: step 1/1.</text>
</comment>
<dbReference type="GO" id="GO:0043420">
    <property type="term" value="P:anthranilate metabolic process"/>
    <property type="evidence" value="ECO:0007669"/>
    <property type="project" value="UniProtKB-UniRule"/>
</dbReference>
<feature type="binding site" evidence="4">
    <location>
        <position position="259"/>
    </location>
    <ligand>
        <name>pyridoxal 5'-phosphate</name>
        <dbReference type="ChEBI" id="CHEBI:597326"/>
    </ligand>
</feature>
<dbReference type="Gene3D" id="3.40.640.10">
    <property type="entry name" value="Type I PLP-dependent aspartate aminotransferase-like (Major domain)"/>
    <property type="match status" value="1"/>
</dbReference>
<proteinExistence type="inferred from homology"/>
<dbReference type="InterPro" id="IPR015422">
    <property type="entry name" value="PyrdxlP-dep_Trfase_small"/>
</dbReference>
<evidence type="ECO:0000313" key="7">
    <source>
        <dbReference type="EMBL" id="WFC97661.1"/>
    </source>
</evidence>
<keyword evidence="1 4" id="KW-0662">Pyridine nucleotide biosynthesis</keyword>
<dbReference type="GO" id="GO:0034354">
    <property type="term" value="P:'de novo' NAD+ biosynthetic process from L-tryptophan"/>
    <property type="evidence" value="ECO:0007669"/>
    <property type="project" value="UniProtKB-UniRule"/>
</dbReference>
<dbReference type="SUPFAM" id="SSF53383">
    <property type="entry name" value="PLP-dependent transferases"/>
    <property type="match status" value="1"/>
</dbReference>
<comment type="function">
    <text evidence="4 5">Catalyzes the cleavage of L-kynurenine (L-Kyn) and L-3-hydroxykynurenine (L-3OHKyn) into anthranilic acid (AA) and 3-hydroxyanthranilic acid (3-OHAA), respectively.</text>
</comment>
<dbReference type="Proteomes" id="UP001219567">
    <property type="component" value="Chromosome 1"/>
</dbReference>
<dbReference type="GO" id="GO:0019441">
    <property type="term" value="P:L-tryptophan catabolic process to kynurenine"/>
    <property type="evidence" value="ECO:0007669"/>
    <property type="project" value="TreeGrafter"/>
</dbReference>
<dbReference type="InterPro" id="IPR000192">
    <property type="entry name" value="Aminotrans_V_dom"/>
</dbReference>
<dbReference type="EC" id="3.7.1.3" evidence="4 5"/>
<dbReference type="Pfam" id="PF00266">
    <property type="entry name" value="Aminotran_5"/>
    <property type="match status" value="1"/>
</dbReference>
<reference evidence="7 8" key="1">
    <citation type="submission" date="2023-03" db="EMBL/GenBank/DDBJ databases">
        <title>Mating type loci evolution in Malassezia.</title>
        <authorList>
            <person name="Coelho M.A."/>
        </authorList>
    </citation>
    <scope>NUCLEOTIDE SEQUENCE [LARGE SCALE GENOMIC DNA]</scope>
    <source>
        <strain evidence="7 8">CBS 9725</strain>
    </source>
</reference>
<evidence type="ECO:0000259" key="6">
    <source>
        <dbReference type="Pfam" id="PF00266"/>
    </source>
</evidence>
<evidence type="ECO:0000256" key="4">
    <source>
        <dbReference type="HAMAP-Rule" id="MF_03017"/>
    </source>
</evidence>
<dbReference type="FunFam" id="3.40.640.10:FF:000031">
    <property type="entry name" value="Kynureninase"/>
    <property type="match status" value="1"/>
</dbReference>
<keyword evidence="4 5" id="KW-0963">Cytoplasm</keyword>
<dbReference type="GO" id="GO:0030429">
    <property type="term" value="F:kynureninase activity"/>
    <property type="evidence" value="ECO:0007669"/>
    <property type="project" value="UniProtKB-UniRule"/>
</dbReference>
<dbReference type="AlphaFoldDB" id="A0AAJ6CHB5"/>
<comment type="cofactor">
    <cofactor evidence="4 5">
        <name>pyridoxal 5'-phosphate</name>
        <dbReference type="ChEBI" id="CHEBI:597326"/>
    </cofactor>
</comment>
<dbReference type="InterPro" id="IPR015424">
    <property type="entry name" value="PyrdxlP-dep_Trfase"/>
</dbReference>
<sequence>MAPFRLEDFKAELDRLLPSNGPNKYQNAELAAMLTEKDPLLSLRNEFELPRLKSITGRADIPDDAPAYYFCGNSLGPLAKKSRHYIQEELDVWSKYGVNGHFDHPHNRPWANIDERAARFVAEIVGAKRTEVAVMGSLTQNLHTMLATFYRPNAADAPSQRRKILYEGKAFPSDKYALDSLCRLQGYDPRECLVPIHPREGETYIRTEDIIRMISDVGQEGAMIMLGGVQYFTGQLFELETITKAAHRVGMIVGVDLAHAFMNVPLCLHDWGIDWAVWCSYKYGCAGPGGIAGLFLHEKWNSKNLVHPSGWWGHDRATRFTMPEDYVPILGAAGWQVSNPSVMDMSILVGALETIHTGVLNANPSHETLSQVGSDQDTLARESLSSLGCGRIMPTLREKSQRLTAYLVLLMGPNGFNLEQYGVKLRLVTPSDPEQRGSQLCIQFLENATLQPKQNTNDTIARSMPGETLLGKIVNILEKESGVVVDVRYPDVLRVAPLPAFNTYKEVHYVVKALASALQQLGSHS</sequence>
<feature type="domain" description="Aminotransferase class V" evidence="6">
    <location>
        <begin position="88"/>
        <end position="299"/>
    </location>
</feature>
<evidence type="ECO:0000256" key="1">
    <source>
        <dbReference type="ARBA" id="ARBA00022642"/>
    </source>
</evidence>
<dbReference type="PANTHER" id="PTHR14084">
    <property type="entry name" value="KYNURENINASE"/>
    <property type="match status" value="1"/>
</dbReference>
<comment type="pathway">
    <text evidence="4 5">Cofactor biosynthesis; NAD(+) biosynthesis; quinolinate from L-kynurenine: step 2/3.</text>
</comment>
<dbReference type="InterPro" id="IPR015421">
    <property type="entry name" value="PyrdxlP-dep_Trfase_major"/>
</dbReference>
<dbReference type="GO" id="GO:0019805">
    <property type="term" value="P:quinolinate biosynthetic process"/>
    <property type="evidence" value="ECO:0007669"/>
    <property type="project" value="UniProtKB-UniRule"/>
</dbReference>
<gene>
    <name evidence="7" type="primary">BNA5_1</name>
    <name evidence="4" type="synonym">BNA5</name>
    <name evidence="7" type="ORF">MYAM1_000380</name>
</gene>
<dbReference type="NCBIfam" id="TIGR01814">
    <property type="entry name" value="kynureninase"/>
    <property type="match status" value="1"/>
</dbReference>
<organism evidence="7 8">
    <name type="scientific">Malassezia yamatoensis</name>
    <dbReference type="NCBI Taxonomy" id="253288"/>
    <lineage>
        <taxon>Eukaryota</taxon>
        <taxon>Fungi</taxon>
        <taxon>Dikarya</taxon>
        <taxon>Basidiomycota</taxon>
        <taxon>Ustilaginomycotina</taxon>
        <taxon>Malasseziomycetes</taxon>
        <taxon>Malasseziales</taxon>
        <taxon>Malasseziaceae</taxon>
        <taxon>Malassezia</taxon>
    </lineage>
</organism>
<comment type="catalytic activity">
    <reaction evidence="5">
        <text>3-hydroxy-L-kynurenine + H2O = 3-hydroxyanthranilate + L-alanine + H(+)</text>
        <dbReference type="Rhea" id="RHEA:25143"/>
        <dbReference type="ChEBI" id="CHEBI:15377"/>
        <dbReference type="ChEBI" id="CHEBI:15378"/>
        <dbReference type="ChEBI" id="CHEBI:36559"/>
        <dbReference type="ChEBI" id="CHEBI:57972"/>
        <dbReference type="ChEBI" id="CHEBI:58125"/>
        <dbReference type="EC" id="3.7.1.3"/>
    </reaction>
</comment>
<dbReference type="EMBL" id="CP119943">
    <property type="protein sequence ID" value="WFC97661.1"/>
    <property type="molecule type" value="Genomic_DNA"/>
</dbReference>
<dbReference type="Gene3D" id="3.90.1150.10">
    <property type="entry name" value="Aspartate Aminotransferase, domain 1"/>
    <property type="match status" value="1"/>
</dbReference>
<evidence type="ECO:0000256" key="2">
    <source>
        <dbReference type="ARBA" id="ARBA00022801"/>
    </source>
</evidence>
<comment type="subcellular location">
    <subcellularLocation>
        <location evidence="4 5">Cytoplasm</location>
    </subcellularLocation>
</comment>
<comment type="caution">
    <text evidence="4">Lacks conserved residue(s) required for the propagation of feature annotation.</text>
</comment>
<keyword evidence="3 4" id="KW-0663">Pyridoxal phosphate</keyword>